<evidence type="ECO:0008006" key="3">
    <source>
        <dbReference type="Google" id="ProtNLM"/>
    </source>
</evidence>
<evidence type="ECO:0000313" key="1">
    <source>
        <dbReference type="EMBL" id="TCO55873.1"/>
    </source>
</evidence>
<dbReference type="AlphaFoldDB" id="A0A4R2J992"/>
<proteinExistence type="predicted"/>
<name>A0A4R2J992_9PSEU</name>
<accession>A0A4R2J992</accession>
<gene>
    <name evidence="1" type="ORF">EV192_107296</name>
</gene>
<evidence type="ECO:0000313" key="2">
    <source>
        <dbReference type="Proteomes" id="UP000295680"/>
    </source>
</evidence>
<reference evidence="1 2" key="1">
    <citation type="submission" date="2019-03" db="EMBL/GenBank/DDBJ databases">
        <title>Genomic Encyclopedia of Type Strains, Phase IV (KMG-IV): sequencing the most valuable type-strain genomes for metagenomic binning, comparative biology and taxonomic classification.</title>
        <authorList>
            <person name="Goeker M."/>
        </authorList>
    </citation>
    <scope>NUCLEOTIDE SEQUENCE [LARGE SCALE GENOMIC DNA]</scope>
    <source>
        <strain evidence="1 2">DSM 45934</strain>
    </source>
</reference>
<comment type="caution">
    <text evidence="1">The sequence shown here is derived from an EMBL/GenBank/DDBJ whole genome shotgun (WGS) entry which is preliminary data.</text>
</comment>
<dbReference type="RefSeq" id="WP_132122022.1">
    <property type="nucleotide sequence ID" value="NZ_SLWS01000007.1"/>
</dbReference>
<sequence>MGSTLCLSVVRLLVSVPGEDSVLPILHGPDPVPDMDEALPQLELVRLADGDVAGARRAWDASLGLQVTLWTLRCLGELDRVQGRPHDGADRMLAAMLMRPGTIEALTALVAAGRAPEALAVVDSLPDEDRRHGRIRFFEWWAALQAGSVARACRIMRETIEIADPFGRTRGRTRS</sequence>
<dbReference type="EMBL" id="SLWS01000007">
    <property type="protein sequence ID" value="TCO55873.1"/>
    <property type="molecule type" value="Genomic_DNA"/>
</dbReference>
<keyword evidence="2" id="KW-1185">Reference proteome</keyword>
<protein>
    <recommendedName>
        <fullName evidence="3">Tetratricopeptide repeat protein</fullName>
    </recommendedName>
</protein>
<organism evidence="1 2">
    <name type="scientific">Actinocrispum wychmicini</name>
    <dbReference type="NCBI Taxonomy" id="1213861"/>
    <lineage>
        <taxon>Bacteria</taxon>
        <taxon>Bacillati</taxon>
        <taxon>Actinomycetota</taxon>
        <taxon>Actinomycetes</taxon>
        <taxon>Pseudonocardiales</taxon>
        <taxon>Pseudonocardiaceae</taxon>
        <taxon>Actinocrispum</taxon>
    </lineage>
</organism>
<dbReference type="Proteomes" id="UP000295680">
    <property type="component" value="Unassembled WGS sequence"/>
</dbReference>